<sequence length="2707" mass="293683">MPTTDGADCADAKGPQHGPYRSFALTAWRVFGVFAALYCFLFGLDLMGVSFKALGGKGAGKLFTITENPISGLMVGILATVLVQSSSTSTSIVVGLVAAGQLDVHNAIPLVMGANIGTSVTNTIVSMAHVGERSELERAFSGATVHDMFNMLSVIVLLPLEVIVGAIQGEGGPIYWLSMGMADAIVSKSEVTFPSPIKAIVDPIVDHFMDPDKAVIKALSLGPPTAVPGNLDSHVEGSSSFCVSSAMHHAWAKVDEAVLSSWASCPQELCGEGARCLQNADSFYKEHIEGGEIIASGFLKPLGDVAGGAVALAISLLAICLALFCLVKLLHALVLGRAKTMILRATSMNDYLAMAVGAILTFVVQSSSVVTSALTPLCGLGLIMVEKMLPVTLGANIGTTCTALLAAVAELKHDGLQIAFCHLLFNIFGILVWFPVPSMRGVVIGAAKMLGFYASYWRMVPLLYIFVMFLVVPGAALGISLLFGASLAAGITTLVAAIAGLAAFLVWWNTGGCYRVVSRAEREARELEKKAAAHQAEADAVVNNVHNVDNLEGVAAEPVHRPERERSVAPCKAGHPEIFHDQVFTHYASVEAGAADILQALRRARRLLAIRIAAFATHAPADTAVLAEAEFRNWYATLVHLDRSPRLEDAAQLEAVLSKADFQANCRRLFSGLAKGDALSAGEIRQAFAEVAPPVLFSAIRRRILLGHISVAGLMSEVRRSPPEDGDEAEIATGSAGQTQAEKISELLEVSKAQVAEFLAAVTLPEQGAADRNRIKLPEDGTGFSLEEFAIVVFLCKPIEKNLEELIGELPPGERDRPLSFEEFQRYVVKDSDRPSLMRALPKAKAKASPAAKRQSAAVSMKPPGAKSAGLSSLGGILPAKCTAAELRIAYEALERPDQCVTVNSILNSLCNISDVLAIDRRNYQGGDRIVCRVRLGSELTPLSGKSPVLAVVPSRLLWCEDGKNGFWQLDGQKVKSFAQIGCIPHPLPAGSASMRDCVVWLTAPWNVSGHRAYDVRLLRSEHQRVPLKQVGSSVSFVLQPPQPPEPVVEKAFMQIGDTSCSVSVGVKPPLAAIYCPPIQKYILHIEPDPPARREVVEACAEGSATLKESIQTVNVQNLRCGVPYRFATQCVYQVTDQATSEIKEVHGARSELCAAQTTPVGPLPPDPGRPDVRLLPDTGQMEILEILLRVPDGAASGRPHHEVEYRKAGVEEWNRIDDSKLFFSHEHKWDEQLNSLVSSCLLMGLKPVLPERNGVEFRVRRANAAGLSAWSKPSGVLTLRTKEEEDDDAHPELQVTSLDVFSMVPAPLLPEGEGKPKEIGKRGLRTHCRLRWIEDCPDAKYQIEAREEKLPFHVHWSILPMYHRTETSNDQVYGEVLVSGLDQFPASEPLTLRVVKLSSRKAENSVRATLRISGVSGNSVPQTLELVRTLMAPGSKLPLAEVSWPAEKDSSLKGISYVFETSWELADPSQSRSDWKTLTAPTAVTQVENPNSPTGLVNLGFVYLQLPEEAEGTPRCWLRVRSQGNDGRLSDASPEAGVVQLADAIRGGEALRHISKGAPKRPKQLSIRTGNRKLWEVSWEQRGKLPSDVVYEAEVCFRTEAETQEDDWMPVRGLFLPRRQDDGGAEGGHVTTVTAAVTLMDDDVMPEEAWRLRVRAAGGNWSTPTAWQERDDGQEVLLHIGKPEVRHNACSYTFEFHVATDGEMPAQLPRAIGFEVQAQGRKRASDEFSDWAGVRSFCTMPEQVEDTSTVLVRAMVERGAAADAIKASLGYEEGLEELRFRVRGFGPSAHGAPSEPTEVLQMSTQALQGKSPPLPGFLGRGFFLLEDLKSKRLTHSEILHLSWPKPDLDLGDLSNGMPPLEYKLEKQHQGGDEEGNWESVPTAMLYTDRSSDLMSALVPMEQESMEPEECNFEHAEQECRSLLQTSPIPTEARFRLCADRPSSDVFKYEPVHSEPSDIFAWQLPNVPTALHVVGQSYNVVCLIFNWPRLSQASGGQLWACVESLSSLEDSEDGETKGESVIGLAPLVWQPAIDLQPLCKHYVSLDGIKDTATASQLVAKACAAATRDTCVSLIPLPESCTSGAGIRVRLQLSWRQAIHQSVWSKPFVLEEFTRAQKVRTLHLQYPGWMCVLPGLDETSGKFFPRLVLRETVAGQDPQETTLLDEASSVLENLQLNFEVVQGDLPACLLLDGCTGTISWRHALVDEGASQKSMESVMDSFAIQVSVTDDWSHGEQGWEVPSALCTSTVLHLAAAPSVFRGDDAAWEFIGGILKGPALEVLSERGMEALLAAAELLQDQELLEGFADFCEVLASDVGLPAFEIVMRILELPSEYMEHAADMDPDAFLDVICIALEASDSLEEEEGSRDRLESHDGLGDVDGSHADAQSADHLAEEEGFSDSSDEAPAGLVGQVRSDLGLEEGGLTDDDDDKKKSDELAKSPSTLTSSPSQKQRPSMFAALAKSVAALGVRRGSVTGRRNSALAGRRASRIQRRASQVNLHVEDDGSEPTNSTQMGRFRSIRRMSSHAANIEEGSPSHGTRLRSERLQRNEVEISYPTLLPLWPAFEELEFQPHAHAKKKLRRRSILHSATASGVFGEEASHQSPREALPQNVRYSISPGLPPHISFDESTGIIKGCPLMEHVAGCTYTISVWDRSSEDLLGKCSVAFAVAPAEVAKLCNAAFTFTQDASAAREENGYPGGAPSTPSTR</sequence>
<evidence type="ECO:0000256" key="9">
    <source>
        <dbReference type="SAM" id="Phobius"/>
    </source>
</evidence>
<dbReference type="InterPro" id="IPR003841">
    <property type="entry name" value="Na/Pi_transpt"/>
</dbReference>
<evidence type="ECO:0000256" key="6">
    <source>
        <dbReference type="ARBA" id="ARBA00023136"/>
    </source>
</evidence>
<dbReference type="GO" id="GO:0005886">
    <property type="term" value="C:plasma membrane"/>
    <property type="evidence" value="ECO:0007669"/>
    <property type="project" value="UniProtKB-SubCell"/>
</dbReference>
<feature type="transmembrane region" description="Helical" evidence="9">
    <location>
        <begin position="456"/>
        <end position="479"/>
    </location>
</feature>
<feature type="coiled-coil region" evidence="7">
    <location>
        <begin position="517"/>
        <end position="544"/>
    </location>
</feature>
<feature type="compositionally biased region" description="Acidic residues" evidence="8">
    <location>
        <begin position="2392"/>
        <end position="2402"/>
    </location>
</feature>
<dbReference type="Pfam" id="PF02690">
    <property type="entry name" value="Na_Pi_cotrans"/>
    <property type="match status" value="2"/>
</dbReference>
<dbReference type="GO" id="GO:0044341">
    <property type="term" value="P:sodium-dependent phosphate transport"/>
    <property type="evidence" value="ECO:0007669"/>
    <property type="project" value="InterPro"/>
</dbReference>
<feature type="transmembrane region" description="Helical" evidence="9">
    <location>
        <begin position="27"/>
        <end position="49"/>
    </location>
</feature>
<evidence type="ECO:0000256" key="3">
    <source>
        <dbReference type="ARBA" id="ARBA00022475"/>
    </source>
</evidence>
<feature type="region of interest" description="Disordered" evidence="8">
    <location>
        <begin position="2359"/>
        <end position="2453"/>
    </location>
</feature>
<keyword evidence="7" id="KW-0175">Coiled coil</keyword>
<gene>
    <name evidence="10" type="primary">Slc34a2</name>
    <name evidence="10" type="ORF">SNAT2548_LOCUS6036</name>
</gene>
<proteinExistence type="inferred from homology"/>
<evidence type="ECO:0000256" key="7">
    <source>
        <dbReference type="SAM" id="Coils"/>
    </source>
</evidence>
<evidence type="ECO:0000256" key="4">
    <source>
        <dbReference type="ARBA" id="ARBA00022692"/>
    </source>
</evidence>
<feature type="compositionally biased region" description="Polar residues" evidence="8">
    <location>
        <begin position="2440"/>
        <end position="2452"/>
    </location>
</feature>
<accession>A0A812J9X2</accession>
<dbReference type="Proteomes" id="UP000604046">
    <property type="component" value="Unassembled WGS sequence"/>
</dbReference>
<feature type="transmembrane region" description="Helical" evidence="9">
    <location>
        <begin position="351"/>
        <end position="383"/>
    </location>
</feature>
<protein>
    <submittedName>
        <fullName evidence="10">Slc34a2 protein</fullName>
    </submittedName>
</protein>
<comment type="subcellular location">
    <subcellularLocation>
        <location evidence="1">Cell membrane</location>
        <topology evidence="1">Multi-pass membrane protein</topology>
    </subcellularLocation>
</comment>
<reference evidence="10" key="1">
    <citation type="submission" date="2021-02" db="EMBL/GenBank/DDBJ databases">
        <authorList>
            <person name="Dougan E. K."/>
            <person name="Rhodes N."/>
            <person name="Thang M."/>
            <person name="Chan C."/>
        </authorList>
    </citation>
    <scope>NUCLEOTIDE SEQUENCE</scope>
</reference>
<dbReference type="EMBL" id="CAJNDS010000394">
    <property type="protein sequence ID" value="CAE7201453.1"/>
    <property type="molecule type" value="Genomic_DNA"/>
</dbReference>
<evidence type="ECO:0000256" key="2">
    <source>
        <dbReference type="ARBA" id="ARBA00005808"/>
    </source>
</evidence>
<feature type="transmembrane region" description="Helical" evidence="9">
    <location>
        <begin position="389"/>
        <end position="409"/>
    </location>
</feature>
<comment type="caution">
    <text evidence="10">The sequence shown here is derived from an EMBL/GenBank/DDBJ whole genome shotgun (WGS) entry which is preliminary data.</text>
</comment>
<feature type="region of interest" description="Disordered" evidence="8">
    <location>
        <begin position="2492"/>
        <end position="2515"/>
    </location>
</feature>
<feature type="transmembrane region" description="Helical" evidence="9">
    <location>
        <begin position="486"/>
        <end position="508"/>
    </location>
</feature>
<comment type="similarity">
    <text evidence="2">Belongs to the SLC34A transporter family.</text>
</comment>
<feature type="region of interest" description="Disordered" evidence="8">
    <location>
        <begin position="2688"/>
        <end position="2707"/>
    </location>
</feature>
<dbReference type="OrthoDB" id="423309at2759"/>
<feature type="transmembrane region" description="Helical" evidence="9">
    <location>
        <begin position="416"/>
        <end position="436"/>
    </location>
</feature>
<organism evidence="10 11">
    <name type="scientific">Symbiodinium natans</name>
    <dbReference type="NCBI Taxonomy" id="878477"/>
    <lineage>
        <taxon>Eukaryota</taxon>
        <taxon>Sar</taxon>
        <taxon>Alveolata</taxon>
        <taxon>Dinophyceae</taxon>
        <taxon>Suessiales</taxon>
        <taxon>Symbiodiniaceae</taxon>
        <taxon>Symbiodinium</taxon>
    </lineage>
</organism>
<evidence type="ECO:0000256" key="5">
    <source>
        <dbReference type="ARBA" id="ARBA00022989"/>
    </source>
</evidence>
<dbReference type="NCBIfam" id="NF037997">
    <property type="entry name" value="Na_Pi_symport"/>
    <property type="match status" value="2"/>
</dbReference>
<dbReference type="GO" id="GO:0005436">
    <property type="term" value="F:sodium:phosphate symporter activity"/>
    <property type="evidence" value="ECO:0007669"/>
    <property type="project" value="InterPro"/>
</dbReference>
<keyword evidence="11" id="KW-1185">Reference proteome</keyword>
<evidence type="ECO:0000256" key="1">
    <source>
        <dbReference type="ARBA" id="ARBA00004651"/>
    </source>
</evidence>
<dbReference type="PANTHER" id="PTHR10010:SF46">
    <property type="entry name" value="SODIUM-DEPENDENT PHOSPHATE TRANSPORT PROTEIN 2B"/>
    <property type="match status" value="1"/>
</dbReference>
<keyword evidence="3" id="KW-1003">Cell membrane</keyword>
<keyword evidence="5 9" id="KW-1133">Transmembrane helix</keyword>
<keyword evidence="4 9" id="KW-0812">Transmembrane</keyword>
<keyword evidence="6 9" id="KW-0472">Membrane</keyword>
<name>A0A812J9X2_9DINO</name>
<evidence type="ECO:0000313" key="11">
    <source>
        <dbReference type="Proteomes" id="UP000604046"/>
    </source>
</evidence>
<evidence type="ECO:0000313" key="10">
    <source>
        <dbReference type="EMBL" id="CAE7201453.1"/>
    </source>
</evidence>
<feature type="compositionally biased region" description="Basic and acidic residues" evidence="8">
    <location>
        <begin position="2365"/>
        <end position="2382"/>
    </location>
</feature>
<dbReference type="PANTHER" id="PTHR10010">
    <property type="entry name" value="SOLUTE CARRIER FAMILY 34 SODIUM PHOSPHATE , MEMBER 2-RELATED"/>
    <property type="match status" value="1"/>
</dbReference>
<feature type="transmembrane region" description="Helical" evidence="9">
    <location>
        <begin position="305"/>
        <end position="330"/>
    </location>
</feature>
<evidence type="ECO:0000256" key="8">
    <source>
        <dbReference type="SAM" id="MobiDB-lite"/>
    </source>
</evidence>